<evidence type="ECO:0000256" key="8">
    <source>
        <dbReference type="ARBA" id="ARBA00023229"/>
    </source>
</evidence>
<dbReference type="InterPro" id="IPR024192">
    <property type="entry name" value="Fosfomycin_R_FomA-type"/>
</dbReference>
<feature type="binding site" evidence="10">
    <location>
        <position position="190"/>
    </location>
    <ligand>
        <name>ATP</name>
        <dbReference type="ChEBI" id="CHEBI:30616"/>
    </ligand>
</feature>
<dbReference type="GO" id="GO:0102043">
    <property type="term" value="F:isopentenyl phosphate kinase activity"/>
    <property type="evidence" value="ECO:0007669"/>
    <property type="project" value="UniProtKB-EC"/>
</dbReference>
<feature type="binding site" evidence="10">
    <location>
        <position position="169"/>
    </location>
    <ligand>
        <name>substrate</name>
    </ligand>
</feature>
<dbReference type="InterPro" id="IPR036393">
    <property type="entry name" value="AceGlu_kinase-like_sf"/>
</dbReference>
<feature type="binding site" evidence="10">
    <location>
        <position position="234"/>
    </location>
    <ligand>
        <name>ATP</name>
        <dbReference type="ChEBI" id="CHEBI:30616"/>
    </ligand>
</feature>
<evidence type="ECO:0000256" key="3">
    <source>
        <dbReference type="ARBA" id="ARBA00017267"/>
    </source>
</evidence>
<evidence type="ECO:0000256" key="1">
    <source>
        <dbReference type="ARBA" id="ARBA00010540"/>
    </source>
</evidence>
<dbReference type="GO" id="GO:0005524">
    <property type="term" value="F:ATP binding"/>
    <property type="evidence" value="ECO:0007669"/>
    <property type="project" value="UniProtKB-KW"/>
</dbReference>
<dbReference type="SUPFAM" id="SSF53633">
    <property type="entry name" value="Carbamate kinase-like"/>
    <property type="match status" value="1"/>
</dbReference>
<evidence type="ECO:0000256" key="11">
    <source>
        <dbReference type="PIRSR" id="PIRSR016496-2"/>
    </source>
</evidence>
<feature type="domain" description="Aspartate/glutamate/uridylate kinase" evidence="12">
    <location>
        <begin position="12"/>
        <end position="255"/>
    </location>
</feature>
<feature type="site" description="Transition state stabilizer" evidence="11">
    <location>
        <position position="24"/>
    </location>
</feature>
<dbReference type="PANTHER" id="PTHR43654:SF1">
    <property type="entry name" value="ISOPENTENYL PHOSPHATE KINASE"/>
    <property type="match status" value="1"/>
</dbReference>
<evidence type="ECO:0000256" key="2">
    <source>
        <dbReference type="ARBA" id="ARBA00012908"/>
    </source>
</evidence>
<evidence type="ECO:0000256" key="5">
    <source>
        <dbReference type="ARBA" id="ARBA00022741"/>
    </source>
</evidence>
<evidence type="ECO:0000256" key="7">
    <source>
        <dbReference type="ARBA" id="ARBA00022840"/>
    </source>
</evidence>
<keyword evidence="8" id="KW-0414">Isoprene biosynthesis</keyword>
<feature type="binding site" evidence="10">
    <location>
        <position position="63"/>
    </location>
    <ligand>
        <name>substrate</name>
    </ligand>
</feature>
<dbReference type="Gene3D" id="3.40.1160.10">
    <property type="entry name" value="Acetylglutamate kinase-like"/>
    <property type="match status" value="1"/>
</dbReference>
<dbReference type="GO" id="GO:0005829">
    <property type="term" value="C:cytosol"/>
    <property type="evidence" value="ECO:0007669"/>
    <property type="project" value="TreeGrafter"/>
</dbReference>
<evidence type="ECO:0000313" key="13">
    <source>
        <dbReference type="EMBL" id="CEK73601.1"/>
    </source>
</evidence>
<dbReference type="AlphaFoldDB" id="A0A0B7A0G1"/>
<evidence type="ECO:0000259" key="12">
    <source>
        <dbReference type="Pfam" id="PF00696"/>
    </source>
</evidence>
<dbReference type="PIRSF" id="PIRSF016496">
    <property type="entry name" value="Kin_FomA"/>
    <property type="match status" value="1"/>
</dbReference>
<dbReference type="GO" id="GO:0016301">
    <property type="term" value="F:kinase activity"/>
    <property type="evidence" value="ECO:0007669"/>
    <property type="project" value="UniProtKB-KW"/>
</dbReference>
<reference evidence="13" key="1">
    <citation type="submission" date="2014-12" db="EMBL/GenBank/DDBJ databases">
        <title>Insight into the proteome of Arion vulgaris.</title>
        <authorList>
            <person name="Aradska J."/>
            <person name="Bulat T."/>
            <person name="Smidak R."/>
            <person name="Sarate P."/>
            <person name="Gangsoo J."/>
            <person name="Sialana F."/>
            <person name="Bilban M."/>
            <person name="Lubec G."/>
        </authorList>
    </citation>
    <scope>NUCLEOTIDE SEQUENCE</scope>
    <source>
        <tissue evidence="13">Skin</tissue>
    </source>
</reference>
<dbReference type="EMBL" id="HACG01026736">
    <property type="protein sequence ID" value="CEK73601.1"/>
    <property type="molecule type" value="Transcribed_RNA"/>
</dbReference>
<dbReference type="NCBIfam" id="NF040647">
    <property type="entry name" value="IPPK_Arch"/>
    <property type="match status" value="1"/>
</dbReference>
<proteinExistence type="inferred from homology"/>
<dbReference type="Pfam" id="PF00696">
    <property type="entry name" value="AA_kinase"/>
    <property type="match status" value="1"/>
</dbReference>
<keyword evidence="6" id="KW-0418">Kinase</keyword>
<accession>A0A0B7A0G1</accession>
<organism evidence="13">
    <name type="scientific">Arion vulgaris</name>
    <dbReference type="NCBI Taxonomy" id="1028688"/>
    <lineage>
        <taxon>Eukaryota</taxon>
        <taxon>Metazoa</taxon>
        <taxon>Spiralia</taxon>
        <taxon>Lophotrochozoa</taxon>
        <taxon>Mollusca</taxon>
        <taxon>Gastropoda</taxon>
        <taxon>Heterobranchia</taxon>
        <taxon>Euthyneura</taxon>
        <taxon>Panpulmonata</taxon>
        <taxon>Eupulmonata</taxon>
        <taxon>Stylommatophora</taxon>
        <taxon>Helicina</taxon>
        <taxon>Arionoidea</taxon>
        <taxon>Arionidae</taxon>
        <taxon>Arion</taxon>
    </lineage>
</organism>
<dbReference type="PANTHER" id="PTHR43654">
    <property type="entry name" value="GLUTAMATE 5-KINASE"/>
    <property type="match status" value="1"/>
</dbReference>
<feature type="binding site" evidence="10">
    <location>
        <position position="238"/>
    </location>
    <ligand>
        <name>ATP</name>
        <dbReference type="ChEBI" id="CHEBI:30616"/>
    </ligand>
</feature>
<comment type="similarity">
    <text evidence="1">Belongs to the isopentenyl phosphate kinase family.</text>
</comment>
<evidence type="ECO:0000256" key="6">
    <source>
        <dbReference type="ARBA" id="ARBA00022777"/>
    </source>
</evidence>
<keyword evidence="5 10" id="KW-0547">Nucleotide-binding</keyword>
<dbReference type="InterPro" id="IPR001048">
    <property type="entry name" value="Asp/Glu/Uridylate_kinase"/>
</dbReference>
<dbReference type="GO" id="GO:0016114">
    <property type="term" value="P:terpenoid biosynthetic process"/>
    <property type="evidence" value="ECO:0007669"/>
    <property type="project" value="TreeGrafter"/>
</dbReference>
<dbReference type="EC" id="2.7.4.26" evidence="2"/>
<protein>
    <recommendedName>
        <fullName evidence="3">Isopentenyl phosphate kinase</fullName>
        <ecNumber evidence="2">2.7.4.26</ecNumber>
    </recommendedName>
</protein>
<feature type="binding site" evidence="10">
    <location>
        <position position="59"/>
    </location>
    <ligand>
        <name>ATP</name>
        <dbReference type="ChEBI" id="CHEBI:30616"/>
    </ligand>
</feature>
<evidence type="ECO:0000256" key="9">
    <source>
        <dbReference type="ARBA" id="ARBA00049063"/>
    </source>
</evidence>
<evidence type="ECO:0000256" key="10">
    <source>
        <dbReference type="PIRSR" id="PIRSR016496-1"/>
    </source>
</evidence>
<feature type="binding site" evidence="10">
    <location>
        <begin position="15"/>
        <end position="19"/>
    </location>
    <ligand>
        <name>ATP</name>
        <dbReference type="ChEBI" id="CHEBI:30616"/>
    </ligand>
</feature>
<keyword evidence="7 10" id="KW-0067">ATP-binding</keyword>
<dbReference type="CDD" id="cd04241">
    <property type="entry name" value="AAK_FomA-like"/>
    <property type="match status" value="1"/>
</dbReference>
<gene>
    <name evidence="13" type="primary">ORF87426</name>
</gene>
<feature type="binding site" evidence="10">
    <location>
        <position position="58"/>
    </location>
    <ligand>
        <name>substrate</name>
    </ligand>
</feature>
<sequence>MASSVTHQVVDVVIKFGGSAITDKDSLETLRPDNLLLSAHCIRQCKDAGLSCIVVHGAGSFGHHQAREYQINSGLVGTNTKEERDKKMWGFCVTRQSVTKLNQLVVNSLIEAGVPAISCSPGGSWSTEKRQPTNWPNSVVAQHLRLGLVPVFHGDCSQDSVLGCCILSGDTIIKTLCSYFDVRRVIFFTDVAGIYDMPPDRPGAQLLKTIQVNQDGSIKDLISTSQSRNDVTGGILLKLTTAIDIVVQSKGKTVVHVCAVDSTDAAKICLGAEESGNHNFTTVSLDGF</sequence>
<keyword evidence="4" id="KW-0808">Transferase</keyword>
<name>A0A0B7A0G1_9EUPU</name>
<comment type="catalytic activity">
    <reaction evidence="9">
        <text>isopentenyl phosphate + ATP = isopentenyl diphosphate + ADP</text>
        <dbReference type="Rhea" id="RHEA:33963"/>
        <dbReference type="ChEBI" id="CHEBI:30616"/>
        <dbReference type="ChEBI" id="CHEBI:65078"/>
        <dbReference type="ChEBI" id="CHEBI:128769"/>
        <dbReference type="ChEBI" id="CHEBI:456216"/>
        <dbReference type="EC" id="2.7.4.26"/>
    </reaction>
</comment>
<evidence type="ECO:0000256" key="4">
    <source>
        <dbReference type="ARBA" id="ARBA00022679"/>
    </source>
</evidence>